<proteinExistence type="predicted"/>
<dbReference type="GO" id="GO:0005960">
    <property type="term" value="C:glycine cleavage complex"/>
    <property type="evidence" value="ECO:0007669"/>
    <property type="project" value="InterPro"/>
</dbReference>
<evidence type="ECO:0000313" key="2">
    <source>
        <dbReference type="EMBL" id="SER08190.1"/>
    </source>
</evidence>
<keyword evidence="3" id="KW-1185">Reference proteome</keyword>
<evidence type="ECO:0000313" key="3">
    <source>
        <dbReference type="Proteomes" id="UP000198556"/>
    </source>
</evidence>
<protein>
    <submittedName>
        <fullName evidence="2">Glycine cleavage system H protein</fullName>
    </submittedName>
</protein>
<dbReference type="Pfam" id="PF01597">
    <property type="entry name" value="GCV_H"/>
    <property type="match status" value="1"/>
</dbReference>
<name>A0A1H9L9Y8_9LACT</name>
<dbReference type="GO" id="GO:0005737">
    <property type="term" value="C:cytoplasm"/>
    <property type="evidence" value="ECO:0007669"/>
    <property type="project" value="TreeGrafter"/>
</dbReference>
<evidence type="ECO:0000256" key="1">
    <source>
        <dbReference type="ARBA" id="ARBA00022823"/>
    </source>
</evidence>
<dbReference type="CDD" id="cd06848">
    <property type="entry name" value="GCS_H"/>
    <property type="match status" value="1"/>
</dbReference>
<dbReference type="AlphaFoldDB" id="A0A1H9L9Y8"/>
<dbReference type="PANTHER" id="PTHR11715">
    <property type="entry name" value="GLYCINE CLEAVAGE SYSTEM H PROTEIN"/>
    <property type="match status" value="1"/>
</dbReference>
<dbReference type="STRING" id="137733.SAMN05421767_11817"/>
<dbReference type="InterPro" id="IPR011053">
    <property type="entry name" value="Single_hybrid_motif"/>
</dbReference>
<dbReference type="OrthoDB" id="2401220at2"/>
<keyword evidence="1" id="KW-0450">Lipoyl</keyword>
<dbReference type="EMBL" id="FOGF01000018">
    <property type="protein sequence ID" value="SER08190.1"/>
    <property type="molecule type" value="Genomic_DNA"/>
</dbReference>
<dbReference type="InterPro" id="IPR002930">
    <property type="entry name" value="GCV_H"/>
</dbReference>
<dbReference type="Gene3D" id="2.40.50.100">
    <property type="match status" value="1"/>
</dbReference>
<reference evidence="2 3" key="1">
    <citation type="submission" date="2016-10" db="EMBL/GenBank/DDBJ databases">
        <authorList>
            <person name="de Groot N.N."/>
        </authorList>
    </citation>
    <scope>NUCLEOTIDE SEQUENCE [LARGE SCALE GENOMIC DNA]</scope>
    <source>
        <strain evidence="2 3">DSM 15827</strain>
    </source>
</reference>
<dbReference type="RefSeq" id="WP_089746662.1">
    <property type="nucleotide sequence ID" value="NZ_FOGF01000018.1"/>
</dbReference>
<dbReference type="GO" id="GO:0019464">
    <property type="term" value="P:glycine decarboxylation via glycine cleavage system"/>
    <property type="evidence" value="ECO:0007669"/>
    <property type="project" value="InterPro"/>
</dbReference>
<dbReference type="PANTHER" id="PTHR11715:SF3">
    <property type="entry name" value="GLYCINE CLEAVAGE SYSTEM H PROTEIN-RELATED"/>
    <property type="match status" value="1"/>
</dbReference>
<organism evidence="2 3">
    <name type="scientific">Granulicatella balaenopterae</name>
    <dbReference type="NCBI Taxonomy" id="137733"/>
    <lineage>
        <taxon>Bacteria</taxon>
        <taxon>Bacillati</taxon>
        <taxon>Bacillota</taxon>
        <taxon>Bacilli</taxon>
        <taxon>Lactobacillales</taxon>
        <taxon>Carnobacteriaceae</taxon>
        <taxon>Granulicatella</taxon>
    </lineage>
</organism>
<dbReference type="SUPFAM" id="SSF51230">
    <property type="entry name" value="Single hybrid motif"/>
    <property type="match status" value="1"/>
</dbReference>
<dbReference type="InterPro" id="IPR033753">
    <property type="entry name" value="GCV_H/Fam206"/>
</dbReference>
<dbReference type="GO" id="GO:0009249">
    <property type="term" value="P:protein lipoylation"/>
    <property type="evidence" value="ECO:0007669"/>
    <property type="project" value="TreeGrafter"/>
</dbReference>
<gene>
    <name evidence="2" type="ORF">SAMN05421767_11817</name>
</gene>
<dbReference type="Proteomes" id="UP000198556">
    <property type="component" value="Unassembled WGS sequence"/>
</dbReference>
<accession>A0A1H9L9Y8</accession>
<sequence length="110" mass="12753">MKYSENGFWIEENDDVYTIGLSTKGQDELGSIKFAEFSHDEYLKTDQPFLSIEALKAVTDLMAPLDGKVLYWHEEAEDDPDLLNELDMNHNWIVKLTEVSKSHFNQLLDQ</sequence>